<organism evidence="2 3">
    <name type="scientific">Mesorhizobium argentiipisi</name>
    <dbReference type="NCBI Taxonomy" id="3015175"/>
    <lineage>
        <taxon>Bacteria</taxon>
        <taxon>Pseudomonadati</taxon>
        <taxon>Pseudomonadota</taxon>
        <taxon>Alphaproteobacteria</taxon>
        <taxon>Hyphomicrobiales</taxon>
        <taxon>Phyllobacteriaceae</taxon>
        <taxon>Mesorhizobium</taxon>
    </lineage>
</organism>
<comment type="caution">
    <text evidence="2">The sequence shown here is derived from an EMBL/GenBank/DDBJ whole genome shotgun (WGS) entry which is preliminary data.</text>
</comment>
<protein>
    <submittedName>
        <fullName evidence="2">Uncharacterized protein</fullName>
    </submittedName>
</protein>
<reference evidence="2 3" key="1">
    <citation type="submission" date="2022-12" db="EMBL/GenBank/DDBJ databases">
        <authorList>
            <person name="Muema E."/>
        </authorList>
    </citation>
    <scope>NUCLEOTIDE SEQUENCE [LARGE SCALE GENOMIC DNA]</scope>
    <source>
        <strain evidence="3">1330</strain>
    </source>
</reference>
<feature type="region of interest" description="Disordered" evidence="1">
    <location>
        <begin position="1"/>
        <end position="41"/>
    </location>
</feature>
<sequence>MLEPGLDGRHRDQDGRISEKHGNTKVGTLRKTYGEDFAPGIRGDAKLSTLLKRENVSSLSQLLKK</sequence>
<keyword evidence="3" id="KW-1185">Reference proteome</keyword>
<dbReference type="Proteomes" id="UP001366503">
    <property type="component" value="Unassembled WGS sequence"/>
</dbReference>
<accession>A0ABU8KD08</accession>
<feature type="compositionally biased region" description="Basic and acidic residues" evidence="1">
    <location>
        <begin position="1"/>
        <end position="22"/>
    </location>
</feature>
<gene>
    <name evidence="2" type="ORF">O7A05_11095</name>
</gene>
<name>A0ABU8KD08_9HYPH</name>
<dbReference type="EMBL" id="JAPYKO010000006">
    <property type="protein sequence ID" value="MEI9402699.1"/>
    <property type="molecule type" value="Genomic_DNA"/>
</dbReference>
<evidence type="ECO:0000256" key="1">
    <source>
        <dbReference type="SAM" id="MobiDB-lite"/>
    </source>
</evidence>
<proteinExistence type="predicted"/>
<dbReference type="RefSeq" id="WP_337093103.1">
    <property type="nucleotide sequence ID" value="NZ_JAPYKO010000006.1"/>
</dbReference>
<evidence type="ECO:0000313" key="3">
    <source>
        <dbReference type="Proteomes" id="UP001366503"/>
    </source>
</evidence>
<evidence type="ECO:0000313" key="2">
    <source>
        <dbReference type="EMBL" id="MEI9402699.1"/>
    </source>
</evidence>